<accession>A0A9Q1JKT2</accession>
<proteinExistence type="predicted"/>
<comment type="caution">
    <text evidence="1">The sequence shown here is derived from an EMBL/GenBank/DDBJ whole genome shotgun (WGS) entry which is preliminary data.</text>
</comment>
<name>A0A9Q1JKT2_9CARY</name>
<sequence>MEEVSRRPRTRSMQCSNMQVPTGMFLPLFLGLSLCLSLFVSVSLSLHNECKHGLTQAANNAVNDPITCCPCYWNCDQRAGCERSIERCTRSKLCWQRQRHYGGSVNKTNNEVHGIQQHASANSFVARVIVVDHYSPFSSKECLRDRHVLAFR</sequence>
<dbReference type="AlphaFoldDB" id="A0A9Q1JKT2"/>
<dbReference type="Proteomes" id="UP001153076">
    <property type="component" value="Unassembled WGS sequence"/>
</dbReference>
<evidence type="ECO:0000313" key="2">
    <source>
        <dbReference type="Proteomes" id="UP001153076"/>
    </source>
</evidence>
<evidence type="ECO:0000313" key="1">
    <source>
        <dbReference type="EMBL" id="KAJ8423981.1"/>
    </source>
</evidence>
<reference evidence="1" key="1">
    <citation type="submission" date="2022-04" db="EMBL/GenBank/DDBJ databases">
        <title>Carnegiea gigantea Genome sequencing and assembly v2.</title>
        <authorList>
            <person name="Copetti D."/>
            <person name="Sanderson M.J."/>
            <person name="Burquez A."/>
            <person name="Wojciechowski M.F."/>
        </authorList>
    </citation>
    <scope>NUCLEOTIDE SEQUENCE</scope>
    <source>
        <strain evidence="1">SGP5-SGP5p</strain>
        <tissue evidence="1">Aerial part</tissue>
    </source>
</reference>
<organism evidence="1 2">
    <name type="scientific">Carnegiea gigantea</name>
    <dbReference type="NCBI Taxonomy" id="171969"/>
    <lineage>
        <taxon>Eukaryota</taxon>
        <taxon>Viridiplantae</taxon>
        <taxon>Streptophyta</taxon>
        <taxon>Embryophyta</taxon>
        <taxon>Tracheophyta</taxon>
        <taxon>Spermatophyta</taxon>
        <taxon>Magnoliopsida</taxon>
        <taxon>eudicotyledons</taxon>
        <taxon>Gunneridae</taxon>
        <taxon>Pentapetalae</taxon>
        <taxon>Caryophyllales</taxon>
        <taxon>Cactineae</taxon>
        <taxon>Cactaceae</taxon>
        <taxon>Cactoideae</taxon>
        <taxon>Echinocereeae</taxon>
        <taxon>Carnegiea</taxon>
    </lineage>
</organism>
<keyword evidence="2" id="KW-1185">Reference proteome</keyword>
<protein>
    <submittedName>
        <fullName evidence="1">Uncharacterized protein</fullName>
    </submittedName>
</protein>
<gene>
    <name evidence="1" type="ORF">Cgig2_030082</name>
</gene>
<dbReference type="EMBL" id="JAKOGI010001811">
    <property type="protein sequence ID" value="KAJ8423981.1"/>
    <property type="molecule type" value="Genomic_DNA"/>
</dbReference>